<dbReference type="InterPro" id="IPR010982">
    <property type="entry name" value="Lambda_DNA-bd_dom_sf"/>
</dbReference>
<dbReference type="KEGG" id="cmet:K6K41_24390"/>
<dbReference type="Gene3D" id="1.10.260.40">
    <property type="entry name" value="lambda repressor-like DNA-binding domains"/>
    <property type="match status" value="1"/>
</dbReference>
<proteinExistence type="predicted"/>
<protein>
    <submittedName>
        <fullName evidence="1">Uncharacterized protein</fullName>
    </submittedName>
</protein>
<dbReference type="EMBL" id="CP081869">
    <property type="protein sequence ID" value="QZN99768.1"/>
    <property type="molecule type" value="Genomic_DNA"/>
</dbReference>
<reference evidence="1" key="1">
    <citation type="submission" date="2021-08" db="EMBL/GenBank/DDBJ databases">
        <authorList>
            <person name="Zhang H."/>
            <person name="Xu M."/>
            <person name="Yu Z."/>
            <person name="Yang L."/>
            <person name="Cai Y."/>
        </authorList>
    </citation>
    <scope>NUCLEOTIDE SEQUENCE</scope>
    <source>
        <strain evidence="1">CHL1</strain>
    </source>
</reference>
<evidence type="ECO:0000313" key="1">
    <source>
        <dbReference type="EMBL" id="QZN99768.1"/>
    </source>
</evidence>
<evidence type="ECO:0000313" key="2">
    <source>
        <dbReference type="Proteomes" id="UP000825701"/>
    </source>
</evidence>
<name>A0A9E6RAG0_9HYPH</name>
<dbReference type="Proteomes" id="UP000825701">
    <property type="component" value="Chromosome"/>
</dbReference>
<dbReference type="SUPFAM" id="SSF47413">
    <property type="entry name" value="lambda repressor-like DNA-binding domains"/>
    <property type="match status" value="1"/>
</dbReference>
<organism evidence="1 2">
    <name type="scientific">Chenggangzhangella methanolivorans</name>
    <dbReference type="NCBI Taxonomy" id="1437009"/>
    <lineage>
        <taxon>Bacteria</taxon>
        <taxon>Pseudomonadati</taxon>
        <taxon>Pseudomonadota</taxon>
        <taxon>Alphaproteobacteria</taxon>
        <taxon>Hyphomicrobiales</taxon>
        <taxon>Methylopilaceae</taxon>
        <taxon>Chenggangzhangella</taxon>
    </lineage>
</organism>
<sequence>MDVRQTLNWILKETGWKQDRLAVELEATQATVSRWLAGSDPSARSGTGSAR</sequence>
<dbReference type="RefSeq" id="WP_261402875.1">
    <property type="nucleotide sequence ID" value="NZ_CP081869.1"/>
</dbReference>
<dbReference type="GO" id="GO:0003677">
    <property type="term" value="F:DNA binding"/>
    <property type="evidence" value="ECO:0007669"/>
    <property type="project" value="InterPro"/>
</dbReference>
<accession>A0A9E6RAG0</accession>
<dbReference type="AlphaFoldDB" id="A0A9E6RAG0"/>
<gene>
    <name evidence="1" type="ORF">K6K41_24390</name>
</gene>
<keyword evidence="2" id="KW-1185">Reference proteome</keyword>